<feature type="transmembrane region" description="Helical" evidence="1">
    <location>
        <begin position="119"/>
        <end position="140"/>
    </location>
</feature>
<keyword evidence="1" id="KW-0472">Membrane</keyword>
<evidence type="ECO:0000313" key="3">
    <source>
        <dbReference type="Proteomes" id="UP001597399"/>
    </source>
</evidence>
<gene>
    <name evidence="2" type="ORF">ACFSUE_18510</name>
</gene>
<organism evidence="2 3">
    <name type="scientific">Sporolactobacillus shoreicorticis</name>
    <dbReference type="NCBI Taxonomy" id="1923877"/>
    <lineage>
        <taxon>Bacteria</taxon>
        <taxon>Bacillati</taxon>
        <taxon>Bacillota</taxon>
        <taxon>Bacilli</taxon>
        <taxon>Bacillales</taxon>
        <taxon>Sporolactobacillaceae</taxon>
        <taxon>Sporolactobacillus</taxon>
    </lineage>
</organism>
<keyword evidence="1" id="KW-1133">Transmembrane helix</keyword>
<dbReference type="RefSeq" id="WP_253060562.1">
    <property type="nucleotide sequence ID" value="NZ_JAMXWM010000006.1"/>
</dbReference>
<feature type="transmembrane region" description="Helical" evidence="1">
    <location>
        <begin position="400"/>
        <end position="421"/>
    </location>
</feature>
<feature type="transmembrane region" description="Helical" evidence="1">
    <location>
        <begin position="47"/>
        <end position="65"/>
    </location>
</feature>
<evidence type="ECO:0000313" key="2">
    <source>
        <dbReference type="EMBL" id="MFD2695597.1"/>
    </source>
</evidence>
<keyword evidence="1" id="KW-0812">Transmembrane</keyword>
<feature type="transmembrane region" description="Helical" evidence="1">
    <location>
        <begin position="361"/>
        <end position="388"/>
    </location>
</feature>
<comment type="caution">
    <text evidence="2">The sequence shown here is derived from an EMBL/GenBank/DDBJ whole genome shotgun (WGS) entry which is preliminary data.</text>
</comment>
<evidence type="ECO:0000256" key="1">
    <source>
        <dbReference type="SAM" id="Phobius"/>
    </source>
</evidence>
<dbReference type="Proteomes" id="UP001597399">
    <property type="component" value="Unassembled WGS sequence"/>
</dbReference>
<feature type="transmembrane region" description="Helical" evidence="1">
    <location>
        <begin position="255"/>
        <end position="272"/>
    </location>
</feature>
<feature type="transmembrane region" description="Helical" evidence="1">
    <location>
        <begin position="77"/>
        <end position="99"/>
    </location>
</feature>
<feature type="transmembrane region" description="Helical" evidence="1">
    <location>
        <begin position="170"/>
        <end position="192"/>
    </location>
</feature>
<accession>A0ABW5S8V0</accession>
<feature type="transmembrane region" description="Helical" evidence="1">
    <location>
        <begin position="278"/>
        <end position="303"/>
    </location>
</feature>
<feature type="transmembrane region" description="Helical" evidence="1">
    <location>
        <begin position="198"/>
        <end position="221"/>
    </location>
</feature>
<reference evidence="3" key="1">
    <citation type="journal article" date="2019" name="Int. J. Syst. Evol. Microbiol.">
        <title>The Global Catalogue of Microorganisms (GCM) 10K type strain sequencing project: providing services to taxonomists for standard genome sequencing and annotation.</title>
        <authorList>
            <consortium name="The Broad Institute Genomics Platform"/>
            <consortium name="The Broad Institute Genome Sequencing Center for Infectious Disease"/>
            <person name="Wu L."/>
            <person name="Ma J."/>
        </authorList>
    </citation>
    <scope>NUCLEOTIDE SEQUENCE [LARGE SCALE GENOMIC DNA]</scope>
    <source>
        <strain evidence="3">TISTR 2466</strain>
    </source>
</reference>
<sequence length="464" mass="52126">MIRNIYLITIASYFLSTLLPHIIYLQHLVSFLCMLAVFISFRHVRGLALFFGTLFLSAGILMLTVSKSGIAGFITSFGEMIQMVTLFAIIPILSLPIRYGNYAKEVSGFINSKVKGTGQLYALTSFVSYFFSSFMNLAALPMTYYSISDSLTNFQVENQKRYLSRAITHGYAMPLLWSPITPIVGTVLYLTGTAYVKILPYLIFLSICGLLLDWATGNHLFRSISWKRHGRKPQKETAAALQEPSAPKSYRFSKFFHIAGAIISLNVLIVVLDHFVAVSFLFLVSLIVIPFAYLWCLLIGQAHPFLSGVRNHFTRYIPRMQNQFFIFLTAGFFITALHVSHSDILVTYWVEDLIQFTGIRLFLVFLPLIPFALAFIGLHPAVGLALIADSLQTQVLQQSPIVVTIAMLGGAIPAFLMGPYNATLGMMSSLIDEKPFTLSNWNFNFTCLYLIFLTLFTQLLYSLL</sequence>
<feature type="transmembrane region" description="Helical" evidence="1">
    <location>
        <begin position="324"/>
        <end position="341"/>
    </location>
</feature>
<proteinExistence type="predicted"/>
<protein>
    <submittedName>
        <fullName evidence="2">Uncharacterized protein</fullName>
    </submittedName>
</protein>
<keyword evidence="3" id="KW-1185">Reference proteome</keyword>
<name>A0ABW5S8V0_9BACL</name>
<feature type="transmembrane region" description="Helical" evidence="1">
    <location>
        <begin position="441"/>
        <end position="461"/>
    </location>
</feature>
<dbReference type="EMBL" id="JBHUMQ010000049">
    <property type="protein sequence ID" value="MFD2695597.1"/>
    <property type="molecule type" value="Genomic_DNA"/>
</dbReference>